<dbReference type="Gene3D" id="2.30.30.140">
    <property type="match status" value="1"/>
</dbReference>
<feature type="compositionally biased region" description="Basic and acidic residues" evidence="3">
    <location>
        <begin position="472"/>
        <end position="498"/>
    </location>
</feature>
<keyword evidence="7" id="KW-1185">Reference proteome</keyword>
<evidence type="ECO:0000313" key="6">
    <source>
        <dbReference type="EMBL" id="CAH3016732.1"/>
    </source>
</evidence>
<sequence>MYKETEYKRKLHTSCNYVAPLLLAVLFSHACTFAIPGHVVFLTGHLDLKQYGIKHLPDDINRGKVQEVTGPMILQVQKLRNISAPKANEESIHAPRLLKIQLTDGHLTCHGLENSSIPDLSLSIPPGTKISLTGTITVKENFLMLDSNNTKVLGGEVEKLKEKWELNKTLAKHSRMAVSGDGPPPFVPFGQGLQTGGDSKGRSSDSTKVNGIVQSSTEKPRNQQSKDSNPPSKARSFDSSRNNRPTNHDNRDSGYKKINNNNNGQDSRVEDRKGTGDKTNNRFTAEERPSLTHSKEREGRSVNSEAANNDRSRQGFNPTDENRNNSRTDQRSERSEKPPSRTQEPSRGGGRLRGRGGRRDSGGRLRGENEDVDDVEDYRSRQPSEPALWDFLSTKFPAVKDTKNEKPLKSIENQKTDEAQQERPPPRPPPKPDNDFKPRQQKQDPRVEKSENASPPRQQQGDGQGEYATPRAVEKQRQESSAQHRDGRQQGKPQREPYYKQQQNAGQTKGKGSRRHDHDSRPYNQSLPPRLQKKQQQQQQQRQHHQHYQHHNQHQTETDVSNDVTETNATSTPSVAQEDDAIITFSAASALRQTEYVEEPPSQMSQQVQFQEPQGVPYSGQQFAGSGGQGKWQRNTEHYRRTSFTPPNVQQQQQQHLEFVSMAMETQRSQAAQFVMSQTKPYLEQGVQEQADMNLVQEYQYAQQTQPPVQAYPVYQLRPAQIPQQQMMPQQAIPQQPVAAPMAATQVGWKKGDHCLVPWRDGQYYSAKMEDLMPDGVNCVVSFLDFHNSCDVVPLSSLRPFPIIAWGDSGNSQPQPTGAIATVPYYTQATPVNIVSRPQMVIPVSGQPPFHAGTRPTFVHSAQVPPQVHWQPATMQYQEVRAAAFQPVMHYGAVPQASAGGPGQAPYGVPTGGGMHYVRGVKDIQGQDVYSSNPEGGRGRSSPTSSGYSKPRRPNRATQSYYVPPRQQKYKDKG</sequence>
<dbReference type="SMART" id="SM01161">
    <property type="entry name" value="DUF1767"/>
    <property type="match status" value="1"/>
</dbReference>
<keyword evidence="4" id="KW-0472">Membrane</keyword>
<dbReference type="InterPro" id="IPR013894">
    <property type="entry name" value="RMI1_OB"/>
</dbReference>
<dbReference type="InterPro" id="IPR042470">
    <property type="entry name" value="RMI1_N_C_sf"/>
</dbReference>
<reference evidence="6 7" key="1">
    <citation type="submission" date="2022-05" db="EMBL/GenBank/DDBJ databases">
        <authorList>
            <consortium name="Genoscope - CEA"/>
            <person name="William W."/>
        </authorList>
    </citation>
    <scope>NUCLEOTIDE SEQUENCE [LARGE SCALE GENOMIC DNA]</scope>
</reference>
<feature type="compositionally biased region" description="Polar residues" evidence="3">
    <location>
        <begin position="206"/>
        <end position="245"/>
    </location>
</feature>
<feature type="region of interest" description="Disordered" evidence="3">
    <location>
        <begin position="175"/>
        <end position="580"/>
    </location>
</feature>
<feature type="region of interest" description="Disordered" evidence="3">
    <location>
        <begin position="927"/>
        <end position="974"/>
    </location>
</feature>
<feature type="compositionally biased region" description="Basic and acidic residues" evidence="3">
    <location>
        <begin position="357"/>
        <end position="369"/>
    </location>
</feature>
<evidence type="ECO:0000313" key="7">
    <source>
        <dbReference type="Proteomes" id="UP001159427"/>
    </source>
</evidence>
<feature type="compositionally biased region" description="Low complexity" evidence="3">
    <location>
        <begin position="940"/>
        <end position="949"/>
    </location>
</feature>
<feature type="compositionally biased region" description="Basic and acidic residues" evidence="3">
    <location>
        <begin position="320"/>
        <end position="339"/>
    </location>
</feature>
<proteinExistence type="predicted"/>
<keyword evidence="4" id="KW-1133">Transmembrane helix</keyword>
<dbReference type="Gene3D" id="2.40.50.770">
    <property type="entry name" value="RecQ-mediated genome instability protein Rmi1, C-terminal domain"/>
    <property type="match status" value="1"/>
</dbReference>
<evidence type="ECO:0000256" key="4">
    <source>
        <dbReference type="SAM" id="Phobius"/>
    </source>
</evidence>
<feature type="compositionally biased region" description="Basic and acidic residues" evidence="3">
    <location>
        <begin position="246"/>
        <end position="255"/>
    </location>
</feature>
<keyword evidence="4" id="KW-0812">Transmembrane</keyword>
<evidence type="ECO:0000256" key="1">
    <source>
        <dbReference type="ARBA" id="ARBA00004123"/>
    </source>
</evidence>
<dbReference type="Proteomes" id="UP001159427">
    <property type="component" value="Unassembled WGS sequence"/>
</dbReference>
<gene>
    <name evidence="6" type="ORF">PEVE_00031892</name>
</gene>
<feature type="compositionally biased region" description="Basic and acidic residues" evidence="3">
    <location>
        <begin position="398"/>
        <end position="451"/>
    </location>
</feature>
<feature type="compositionally biased region" description="Basic and acidic residues" evidence="3">
    <location>
        <begin position="267"/>
        <end position="300"/>
    </location>
</feature>
<accession>A0ABN8LI94</accession>
<dbReference type="PANTHER" id="PTHR13681">
    <property type="entry name" value="SURVIVAL OF MOTOR NEURON-RELATED-SPLICING FACTOR 30-RELATED"/>
    <property type="match status" value="1"/>
</dbReference>
<feature type="transmembrane region" description="Helical" evidence="4">
    <location>
        <begin position="21"/>
        <end position="41"/>
    </location>
</feature>
<evidence type="ECO:0000256" key="3">
    <source>
        <dbReference type="SAM" id="MobiDB-lite"/>
    </source>
</evidence>
<comment type="caution">
    <text evidence="6">The sequence shown here is derived from an EMBL/GenBank/DDBJ whole genome shotgun (WGS) entry which is preliminary data.</text>
</comment>
<dbReference type="EMBL" id="CALNXI010000046">
    <property type="protein sequence ID" value="CAH3016732.1"/>
    <property type="molecule type" value="Genomic_DNA"/>
</dbReference>
<keyword evidence="2" id="KW-0539">Nucleus</keyword>
<feature type="compositionally biased region" description="Basic residues" evidence="3">
    <location>
        <begin position="542"/>
        <end position="553"/>
    </location>
</feature>
<organism evidence="6 7">
    <name type="scientific">Porites evermanni</name>
    <dbReference type="NCBI Taxonomy" id="104178"/>
    <lineage>
        <taxon>Eukaryota</taxon>
        <taxon>Metazoa</taxon>
        <taxon>Cnidaria</taxon>
        <taxon>Anthozoa</taxon>
        <taxon>Hexacorallia</taxon>
        <taxon>Scleractinia</taxon>
        <taxon>Fungiina</taxon>
        <taxon>Poritidae</taxon>
        <taxon>Porites</taxon>
    </lineage>
</organism>
<protein>
    <recommendedName>
        <fullName evidence="5">RecQ mediated genome instability protein 1 OB-fold domain-containing protein</fullName>
    </recommendedName>
</protein>
<evidence type="ECO:0000256" key="2">
    <source>
        <dbReference type="ARBA" id="ARBA00023242"/>
    </source>
</evidence>
<dbReference type="Pfam" id="PF08585">
    <property type="entry name" value="RMI1_N_C"/>
    <property type="match status" value="1"/>
</dbReference>
<dbReference type="PANTHER" id="PTHR13681:SF24">
    <property type="entry name" value="TUDOR DOMAIN-CONTAINING PROTEIN 3"/>
    <property type="match status" value="1"/>
</dbReference>
<feature type="domain" description="RecQ mediated genome instability protein 1 OB-fold" evidence="5">
    <location>
        <begin position="57"/>
        <end position="166"/>
    </location>
</feature>
<feature type="compositionally biased region" description="Polar residues" evidence="3">
    <location>
        <begin position="558"/>
        <end position="575"/>
    </location>
</feature>
<name>A0ABN8LI94_9CNID</name>
<comment type="subcellular location">
    <subcellularLocation>
        <location evidence="1">Nucleus</location>
    </subcellularLocation>
</comment>
<evidence type="ECO:0000259" key="5">
    <source>
        <dbReference type="Pfam" id="PF08585"/>
    </source>
</evidence>
<feature type="compositionally biased region" description="Polar residues" evidence="3">
    <location>
        <begin position="452"/>
        <end position="461"/>
    </location>
</feature>
<dbReference type="SUPFAM" id="SSF63748">
    <property type="entry name" value="Tudor/PWWP/MBT"/>
    <property type="match status" value="1"/>
</dbReference>